<evidence type="ECO:0000313" key="1">
    <source>
        <dbReference type="EMBL" id="MYM61444.1"/>
    </source>
</evidence>
<protein>
    <submittedName>
        <fullName evidence="1">Uncharacterized protein</fullName>
    </submittedName>
</protein>
<dbReference type="Proteomes" id="UP000478571">
    <property type="component" value="Unassembled WGS sequence"/>
</dbReference>
<keyword evidence="2" id="KW-1185">Reference proteome</keyword>
<comment type="caution">
    <text evidence="1">The sequence shown here is derived from an EMBL/GenBank/DDBJ whole genome shotgun (WGS) entry which is preliminary data.</text>
</comment>
<gene>
    <name evidence="1" type="ORF">GTG28_19745</name>
</gene>
<organism evidence="1 2">
    <name type="scientific">Vibrio tetraodonis subsp. pristinus</name>
    <dbReference type="NCBI Taxonomy" id="2695891"/>
    <lineage>
        <taxon>Bacteria</taxon>
        <taxon>Pseudomonadati</taxon>
        <taxon>Pseudomonadota</taxon>
        <taxon>Gammaproteobacteria</taxon>
        <taxon>Vibrionales</taxon>
        <taxon>Vibrionaceae</taxon>
        <taxon>Vibrio</taxon>
    </lineage>
</organism>
<name>A0A6L8LZ84_9VIBR</name>
<sequence length="55" mass="6490">MSIEEQGYDYFFTKTRTCNDRSCCWPNDTANDVLDHIQLNKKGRERVPFCFVIAL</sequence>
<accession>A0A6L8LZ84</accession>
<dbReference type="EMBL" id="WWEU01000013">
    <property type="protein sequence ID" value="MYM61444.1"/>
    <property type="molecule type" value="Genomic_DNA"/>
</dbReference>
<dbReference type="AlphaFoldDB" id="A0A6L8LZ84"/>
<evidence type="ECO:0000313" key="2">
    <source>
        <dbReference type="Proteomes" id="UP000478571"/>
    </source>
</evidence>
<reference evidence="1 2" key="1">
    <citation type="submission" date="2020-01" db="EMBL/GenBank/DDBJ databases">
        <title>Draft Genome Sequence of Vibrio sp. strain OCN044, Isolated from a Healthy Coral at Palmyra Atoll.</title>
        <authorList>
            <person name="Videau P."/>
            <person name="Loughran R."/>
            <person name="Esquivel A."/>
            <person name="Deadmond M."/>
            <person name="Paddock B.E."/>
            <person name="Saw J.H."/>
            <person name="Ushijima B."/>
        </authorList>
    </citation>
    <scope>NUCLEOTIDE SEQUENCE [LARGE SCALE GENOMIC DNA]</scope>
    <source>
        <strain evidence="1 2">OCN044</strain>
    </source>
</reference>
<proteinExistence type="predicted"/>